<dbReference type="InterPro" id="IPR000743">
    <property type="entry name" value="Glyco_hydro_28"/>
</dbReference>
<evidence type="ECO:0000256" key="4">
    <source>
        <dbReference type="RuleBase" id="RU361169"/>
    </source>
</evidence>
<organism evidence="5 6">
    <name type="scientific">Candidatus Ruania gallistercoris</name>
    <dbReference type="NCBI Taxonomy" id="2838746"/>
    <lineage>
        <taxon>Bacteria</taxon>
        <taxon>Bacillati</taxon>
        <taxon>Actinomycetota</taxon>
        <taxon>Actinomycetes</taxon>
        <taxon>Micrococcales</taxon>
        <taxon>Ruaniaceae</taxon>
        <taxon>Ruania</taxon>
    </lineage>
</organism>
<dbReference type="Gene3D" id="2.160.20.10">
    <property type="entry name" value="Single-stranded right-handed beta-helix, Pectin lyase-like"/>
    <property type="match status" value="1"/>
</dbReference>
<dbReference type="SMART" id="SM00710">
    <property type="entry name" value="PbH1"/>
    <property type="match status" value="5"/>
</dbReference>
<evidence type="ECO:0000313" key="5">
    <source>
        <dbReference type="EMBL" id="HIZ36036.1"/>
    </source>
</evidence>
<sequence length="428" mass="45172">MPTLEKVSALAPATAGLQQAIDETAAAGGGRVVVPAGVHRTGSLQVYSDIELHLEAGATLQLVPQPELYPPIAARWEGAPAEVHRPGLYARGARNVSITGFGTVDGGGHAWWERSRDQGAGLSRPRPTLIGLHECERVTIRDITLRNSPSWTIHPLLCENVTITNVQIVNPADSPNTDGINPESSRNVRISDCHIDVGDDCIAIKAGTERAGEPAACENIAITNCTMVHGHGAVVLGSEMSGGIRNVVISNCLFAGTDRGIRIKTRRGRGGTVEDIRVTNVIMDSVGTPIAVNPFYFCGPDGKAPQVGDRTARPVDAGTPQIRRLHLSHLSARNTHACAGYLSGLPEAPLRDLTVVDVAVSFAAEPRPAAPDMALGLEPVTQAGLQLAHLRQSEVTAVRVAGARGPVVSSQDCQAVRVEVRGDDARDD</sequence>
<keyword evidence="3 4" id="KW-0326">Glycosidase</keyword>
<comment type="similarity">
    <text evidence="1 4">Belongs to the glycosyl hydrolase 28 family.</text>
</comment>
<protein>
    <submittedName>
        <fullName evidence="5">Glycoside hydrolase family 28 protein</fullName>
    </submittedName>
</protein>
<dbReference type="Pfam" id="PF00295">
    <property type="entry name" value="Glyco_hydro_28"/>
    <property type="match status" value="1"/>
</dbReference>
<keyword evidence="2 4" id="KW-0378">Hydrolase</keyword>
<evidence type="ECO:0000313" key="6">
    <source>
        <dbReference type="Proteomes" id="UP000824037"/>
    </source>
</evidence>
<accession>A0A9D2J480</accession>
<gene>
    <name evidence="5" type="ORF">H9815_09685</name>
</gene>
<proteinExistence type="inferred from homology"/>
<dbReference type="InterPro" id="IPR011050">
    <property type="entry name" value="Pectin_lyase_fold/virulence"/>
</dbReference>
<dbReference type="PANTHER" id="PTHR31339">
    <property type="entry name" value="PECTIN LYASE-RELATED"/>
    <property type="match status" value="1"/>
</dbReference>
<dbReference type="Proteomes" id="UP000824037">
    <property type="component" value="Unassembled WGS sequence"/>
</dbReference>
<evidence type="ECO:0000256" key="2">
    <source>
        <dbReference type="ARBA" id="ARBA00022801"/>
    </source>
</evidence>
<evidence type="ECO:0000256" key="3">
    <source>
        <dbReference type="ARBA" id="ARBA00023295"/>
    </source>
</evidence>
<dbReference type="GO" id="GO:0004650">
    <property type="term" value="F:polygalacturonase activity"/>
    <property type="evidence" value="ECO:0007669"/>
    <property type="project" value="InterPro"/>
</dbReference>
<comment type="caution">
    <text evidence="5">The sequence shown here is derived from an EMBL/GenBank/DDBJ whole genome shotgun (WGS) entry which is preliminary data.</text>
</comment>
<dbReference type="InterPro" id="IPR051801">
    <property type="entry name" value="GH28_Enzymes"/>
</dbReference>
<reference evidence="5" key="1">
    <citation type="journal article" date="2021" name="PeerJ">
        <title>Extensive microbial diversity within the chicken gut microbiome revealed by metagenomics and culture.</title>
        <authorList>
            <person name="Gilroy R."/>
            <person name="Ravi A."/>
            <person name="Getino M."/>
            <person name="Pursley I."/>
            <person name="Horton D.L."/>
            <person name="Alikhan N.F."/>
            <person name="Baker D."/>
            <person name="Gharbi K."/>
            <person name="Hall N."/>
            <person name="Watson M."/>
            <person name="Adriaenssens E.M."/>
            <person name="Foster-Nyarko E."/>
            <person name="Jarju S."/>
            <person name="Secka A."/>
            <person name="Antonio M."/>
            <person name="Oren A."/>
            <person name="Chaudhuri R.R."/>
            <person name="La Ragione R."/>
            <person name="Hildebrand F."/>
            <person name="Pallen M.J."/>
        </authorList>
    </citation>
    <scope>NUCLEOTIDE SEQUENCE</scope>
    <source>
        <strain evidence="5">ChiGjej4B4-7305</strain>
    </source>
</reference>
<dbReference type="InterPro" id="IPR006626">
    <property type="entry name" value="PbH1"/>
</dbReference>
<dbReference type="AlphaFoldDB" id="A0A9D2J480"/>
<dbReference type="PANTHER" id="PTHR31339:SF9">
    <property type="entry name" value="PLASMIN AND FIBRONECTIN-BINDING PROTEIN A"/>
    <property type="match status" value="1"/>
</dbReference>
<dbReference type="EMBL" id="DXBY01000164">
    <property type="protein sequence ID" value="HIZ36036.1"/>
    <property type="molecule type" value="Genomic_DNA"/>
</dbReference>
<reference evidence="5" key="2">
    <citation type="submission" date="2021-04" db="EMBL/GenBank/DDBJ databases">
        <authorList>
            <person name="Gilroy R."/>
        </authorList>
    </citation>
    <scope>NUCLEOTIDE SEQUENCE</scope>
    <source>
        <strain evidence="5">ChiGjej4B4-7305</strain>
    </source>
</reference>
<dbReference type="InterPro" id="IPR012334">
    <property type="entry name" value="Pectin_lyas_fold"/>
</dbReference>
<dbReference type="SUPFAM" id="SSF51126">
    <property type="entry name" value="Pectin lyase-like"/>
    <property type="match status" value="1"/>
</dbReference>
<evidence type="ECO:0000256" key="1">
    <source>
        <dbReference type="ARBA" id="ARBA00008834"/>
    </source>
</evidence>
<dbReference type="PROSITE" id="PS00502">
    <property type="entry name" value="POLYGALACTURONASE"/>
    <property type="match status" value="1"/>
</dbReference>
<dbReference type="GO" id="GO:0005975">
    <property type="term" value="P:carbohydrate metabolic process"/>
    <property type="evidence" value="ECO:0007669"/>
    <property type="project" value="InterPro"/>
</dbReference>
<name>A0A9D2J480_9MICO</name>